<evidence type="ECO:0000313" key="5">
    <source>
        <dbReference type="EMBL" id="ORY71189.1"/>
    </source>
</evidence>
<proteinExistence type="predicted"/>
<dbReference type="EMBL" id="MCFJ01000001">
    <property type="protein sequence ID" value="ORY71189.1"/>
    <property type="molecule type" value="Genomic_DNA"/>
</dbReference>
<keyword evidence="1" id="KW-0540">Nuclease</keyword>
<dbReference type="InterPro" id="IPR012337">
    <property type="entry name" value="RNaseH-like_sf"/>
</dbReference>
<dbReference type="SUPFAM" id="SSF53098">
    <property type="entry name" value="Ribonuclease H-like"/>
    <property type="match status" value="1"/>
</dbReference>
<dbReference type="STRING" id="1141098.A0A1Y2EHY8"/>
<keyword evidence="2" id="KW-0378">Hydrolase</keyword>
<feature type="region of interest" description="Disordered" evidence="3">
    <location>
        <begin position="1"/>
        <end position="72"/>
    </location>
</feature>
<dbReference type="Pfam" id="PF01612">
    <property type="entry name" value="DNA_pol_A_exo1"/>
    <property type="match status" value="1"/>
</dbReference>
<evidence type="ECO:0000256" key="2">
    <source>
        <dbReference type="ARBA" id="ARBA00022801"/>
    </source>
</evidence>
<dbReference type="GO" id="GO:0005737">
    <property type="term" value="C:cytoplasm"/>
    <property type="evidence" value="ECO:0007669"/>
    <property type="project" value="TreeGrafter"/>
</dbReference>
<dbReference type="AlphaFoldDB" id="A0A1Y2EHY8"/>
<dbReference type="InterPro" id="IPR036397">
    <property type="entry name" value="RNaseH_sf"/>
</dbReference>
<dbReference type="PANTHER" id="PTHR13620:SF104">
    <property type="entry name" value="EXONUCLEASE 3'-5' DOMAIN-CONTAINING PROTEIN 2"/>
    <property type="match status" value="1"/>
</dbReference>
<reference evidence="5 6" key="1">
    <citation type="submission" date="2016-07" db="EMBL/GenBank/DDBJ databases">
        <title>Pervasive Adenine N6-methylation of Active Genes in Fungi.</title>
        <authorList>
            <consortium name="DOE Joint Genome Institute"/>
            <person name="Mondo S.J."/>
            <person name="Dannebaum R.O."/>
            <person name="Kuo R.C."/>
            <person name="Labutti K."/>
            <person name="Haridas S."/>
            <person name="Kuo A."/>
            <person name="Salamov A."/>
            <person name="Ahrendt S.R."/>
            <person name="Lipzen A."/>
            <person name="Sullivan W."/>
            <person name="Andreopoulos W.B."/>
            <person name="Clum A."/>
            <person name="Lindquist E."/>
            <person name="Daum C."/>
            <person name="Ramamoorthy G.K."/>
            <person name="Gryganskyi A."/>
            <person name="Culley D."/>
            <person name="Magnuson J.K."/>
            <person name="James T.Y."/>
            <person name="O'Malley M.A."/>
            <person name="Stajich J.E."/>
            <person name="Spatafora J.W."/>
            <person name="Visel A."/>
            <person name="Grigoriev I.V."/>
        </authorList>
    </citation>
    <scope>NUCLEOTIDE SEQUENCE [LARGE SCALE GENOMIC DNA]</scope>
    <source>
        <strain evidence="5 6">CBS 129021</strain>
    </source>
</reference>
<comment type="caution">
    <text evidence="5">The sequence shown here is derived from an EMBL/GenBank/DDBJ whole genome shotgun (WGS) entry which is preliminary data.</text>
</comment>
<dbReference type="InterPro" id="IPR002562">
    <property type="entry name" value="3'-5'_exonuclease_dom"/>
</dbReference>
<evidence type="ECO:0000313" key="6">
    <source>
        <dbReference type="Proteomes" id="UP000193689"/>
    </source>
</evidence>
<dbReference type="PANTHER" id="PTHR13620">
    <property type="entry name" value="3-5 EXONUCLEASE"/>
    <property type="match status" value="1"/>
</dbReference>
<dbReference type="Proteomes" id="UP000193689">
    <property type="component" value="Unassembled WGS sequence"/>
</dbReference>
<dbReference type="SMART" id="SM00474">
    <property type="entry name" value="35EXOc"/>
    <property type="match status" value="1"/>
</dbReference>
<name>A0A1Y2EHY8_9PEZI</name>
<dbReference type="GO" id="GO:0006139">
    <property type="term" value="P:nucleobase-containing compound metabolic process"/>
    <property type="evidence" value="ECO:0007669"/>
    <property type="project" value="InterPro"/>
</dbReference>
<accession>A0A1Y2EHY8</accession>
<evidence type="ECO:0000259" key="4">
    <source>
        <dbReference type="SMART" id="SM00474"/>
    </source>
</evidence>
<dbReference type="GO" id="GO:0003676">
    <property type="term" value="F:nucleic acid binding"/>
    <property type="evidence" value="ECO:0007669"/>
    <property type="project" value="InterPro"/>
</dbReference>
<dbReference type="FunFam" id="3.30.420.10:FF:000100">
    <property type="entry name" value="3'-5' exonuclease/helicase (Wrn), putative"/>
    <property type="match status" value="1"/>
</dbReference>
<dbReference type="OrthoDB" id="1920326at2759"/>
<dbReference type="InParanoid" id="A0A1Y2EHY8"/>
<dbReference type="GeneID" id="63771291"/>
<dbReference type="GO" id="GO:0008408">
    <property type="term" value="F:3'-5' exonuclease activity"/>
    <property type="evidence" value="ECO:0007669"/>
    <property type="project" value="InterPro"/>
</dbReference>
<organism evidence="5 6">
    <name type="scientific">Pseudomassariella vexata</name>
    <dbReference type="NCBI Taxonomy" id="1141098"/>
    <lineage>
        <taxon>Eukaryota</taxon>
        <taxon>Fungi</taxon>
        <taxon>Dikarya</taxon>
        <taxon>Ascomycota</taxon>
        <taxon>Pezizomycotina</taxon>
        <taxon>Sordariomycetes</taxon>
        <taxon>Xylariomycetidae</taxon>
        <taxon>Amphisphaeriales</taxon>
        <taxon>Pseudomassariaceae</taxon>
        <taxon>Pseudomassariella</taxon>
    </lineage>
</organism>
<evidence type="ECO:0000256" key="3">
    <source>
        <dbReference type="SAM" id="MobiDB-lite"/>
    </source>
</evidence>
<feature type="domain" description="3'-5' exonuclease" evidence="4">
    <location>
        <begin position="160"/>
        <end position="349"/>
    </location>
</feature>
<evidence type="ECO:0000256" key="1">
    <source>
        <dbReference type="ARBA" id="ARBA00022722"/>
    </source>
</evidence>
<dbReference type="CDD" id="cd06141">
    <property type="entry name" value="WRN_exo"/>
    <property type="match status" value="1"/>
</dbReference>
<dbReference type="RefSeq" id="XP_040720781.1">
    <property type="nucleotide sequence ID" value="XM_040855079.1"/>
</dbReference>
<keyword evidence="6" id="KW-1185">Reference proteome</keyword>
<sequence length="417" mass="46675">MTASPPSHQLWHPSRGICFSPSPQRTPLESPRSFSNAAATESEEQATALESKQGEGLLGQHIGEPVTDPTLPTSDAVLAAPDNEVAAGGNIAVEVIEPENAIAESPATSNDIPYPALDWKVSEELFRAAKNAAPETPESYWSYRLYRGPNAEGPDEKVKVHYCRSKHTAERVCQEYFVNEKVLGFDLEWVADATKWQGVKRNVSLIQIASPSRIALFHVALFPKSDDYVAPSFKKIMEDSKITKVGVWIKGDATKLRTYMGIESKGLMELSHMYRLVTYSKTGQFKAINKKLIPLATQVQDYLHLPMFKGQNVRSSDWSQPLGMDQIKYSASDAYAGVQLYAALERERKQLDPCPPRPHHLERELPIRLTDGMDLETESEKDLDEPVDECLSPGFILSPAQRRRQLRVHLRSVRDHP</sequence>
<gene>
    <name evidence="5" type="ORF">BCR38DRAFT_331656</name>
</gene>
<feature type="compositionally biased region" description="Polar residues" evidence="3">
    <location>
        <begin position="21"/>
        <end position="36"/>
    </location>
</feature>
<dbReference type="Gene3D" id="3.30.420.10">
    <property type="entry name" value="Ribonuclease H-like superfamily/Ribonuclease H"/>
    <property type="match status" value="1"/>
</dbReference>
<protein>
    <submittedName>
        <fullName evidence="5">Ribonuclease H-like domain-containing protein</fullName>
    </submittedName>
</protein>
<dbReference type="GO" id="GO:0005634">
    <property type="term" value="C:nucleus"/>
    <property type="evidence" value="ECO:0007669"/>
    <property type="project" value="TreeGrafter"/>
</dbReference>
<feature type="compositionally biased region" description="Low complexity" evidence="3">
    <location>
        <begin position="37"/>
        <end position="51"/>
    </location>
</feature>
<dbReference type="InterPro" id="IPR051132">
    <property type="entry name" value="3-5_Exonuclease_domain"/>
</dbReference>